<dbReference type="eggNOG" id="COG0352">
    <property type="taxonomic scope" value="Bacteria"/>
</dbReference>
<evidence type="ECO:0000256" key="19">
    <source>
        <dbReference type="ARBA" id="ARBA00061288"/>
    </source>
</evidence>
<keyword evidence="7 21" id="KW-0808">Transferase</keyword>
<dbReference type="CDD" id="cd00564">
    <property type="entry name" value="TMP_TenI"/>
    <property type="match status" value="1"/>
</dbReference>
<evidence type="ECO:0000256" key="17">
    <source>
        <dbReference type="ARBA" id="ARBA00047883"/>
    </source>
</evidence>
<dbReference type="FunFam" id="3.40.1190.20:FF:000003">
    <property type="entry name" value="Phosphomethylpyrimidine kinase ThiD"/>
    <property type="match status" value="1"/>
</dbReference>
<dbReference type="PATRIC" id="fig|1035195.3.peg.1076"/>
<feature type="domain" description="Pyridoxamine kinase/Phosphomethylpyrimidine kinase" evidence="23">
    <location>
        <begin position="223"/>
        <end position="471"/>
    </location>
</feature>
<evidence type="ECO:0000256" key="16">
    <source>
        <dbReference type="ARBA" id="ARBA00047851"/>
    </source>
</evidence>
<dbReference type="InterPro" id="IPR034291">
    <property type="entry name" value="TMP_synthase"/>
</dbReference>
<dbReference type="SUPFAM" id="SSF53613">
    <property type="entry name" value="Ribokinase-like"/>
    <property type="match status" value="1"/>
</dbReference>
<keyword evidence="25" id="KW-1185">Reference proteome</keyword>
<sequence length="481" mass="50382">MTDWTLYLVTDPDLAGGPDNVPHIVSQAISGGVSVVQLRDKRATRGEIRQHAQALCEVTGNIPLFINDYVDIAAELGLHAHIGQSDTRYVEARKLLPDHLMLGLSIETHEQLITVIADAQEAGVRLPDVIGIGPVRATSTKPDHAAPLGVEGVAAIARTAVCYGIATVAIGGVDKQCASKLQAVDGACVVSAIMAAQDPHAAARELRGAFVQVPRVLSIAGTDPTGGAGAQADVKSITAAGGYGMNVVTALVAQNTHGVRSVHTPPLEFLDEQLDAVFSDVAVDAIKIGMLATVDTIATVQAWLDMYPSPVVVLDPVMIATSGDRLIDADAEQALRQLARRVDVITPNIPELAVLVGEQPASTFAEAVEQARHFNRGTATTVIVKGGHLTGTEVENAVVEPDGNITVVRAPRVETMNTHGTGCSLSSALATRIAAGDTVAEALQWSIKWLHEAIAHGVELRVGQPGGHGPVDHGYRARQVL</sequence>
<feature type="binding site" evidence="21">
    <location>
        <begin position="37"/>
        <end position="41"/>
    </location>
    <ligand>
        <name>4-amino-2-methyl-5-(diphosphooxymethyl)pyrimidine</name>
        <dbReference type="ChEBI" id="CHEBI:57841"/>
    </ligand>
</feature>
<evidence type="ECO:0000256" key="20">
    <source>
        <dbReference type="ARBA" id="ARBA00061559"/>
    </source>
</evidence>
<dbReference type="Gene3D" id="3.20.20.70">
    <property type="entry name" value="Aldolase class I"/>
    <property type="match status" value="1"/>
</dbReference>
<feature type="binding site" evidence="21">
    <location>
        <position position="67"/>
    </location>
    <ligand>
        <name>4-amino-2-methyl-5-(diphosphooxymethyl)pyrimidine</name>
        <dbReference type="ChEBI" id="CHEBI:57841"/>
    </ligand>
</feature>
<dbReference type="Proteomes" id="UP000010445">
    <property type="component" value="Unassembled WGS sequence"/>
</dbReference>
<dbReference type="HOGENOM" id="CLU_020520_2_0_11"/>
<evidence type="ECO:0000256" key="14">
    <source>
        <dbReference type="ARBA" id="ARBA00023268"/>
    </source>
</evidence>
<dbReference type="eggNOG" id="COG0351">
    <property type="taxonomic scope" value="Bacteria"/>
</dbReference>
<protein>
    <recommendedName>
        <fullName evidence="21">Thiamine-phosphate synthase</fullName>
        <shortName evidence="21">TP synthase</shortName>
        <shortName evidence="21">TPS</shortName>
        <ecNumber evidence="21">2.5.1.3</ecNumber>
    </recommendedName>
    <alternativeName>
        <fullName evidence="21">Thiamine-phosphate pyrophosphorylase</fullName>
        <shortName evidence="21">TMP pyrophosphorylase</shortName>
        <shortName evidence="21">TMP-PPase</shortName>
    </alternativeName>
</protein>
<dbReference type="InterPro" id="IPR004399">
    <property type="entry name" value="HMP/HMP-P_kinase_dom"/>
</dbReference>
<dbReference type="GO" id="GO:0008972">
    <property type="term" value="F:phosphomethylpyrimidine kinase activity"/>
    <property type="evidence" value="ECO:0007669"/>
    <property type="project" value="UniProtKB-EC"/>
</dbReference>
<evidence type="ECO:0000259" key="22">
    <source>
        <dbReference type="Pfam" id="PF02581"/>
    </source>
</evidence>
<comment type="pathway">
    <text evidence="6 21">Cofactor biosynthesis; thiamine diphosphate biosynthesis; thiamine phosphate from 4-amino-2-methyl-5-diphosphomethylpyrimidine and 4-methyl-5-(2-phosphoethyl)-thiazole: step 1/1.</text>
</comment>
<dbReference type="GO" id="GO:0000287">
    <property type="term" value="F:magnesium ion binding"/>
    <property type="evidence" value="ECO:0007669"/>
    <property type="project" value="UniProtKB-UniRule"/>
</dbReference>
<feature type="binding site" evidence="21">
    <location>
        <begin position="190"/>
        <end position="191"/>
    </location>
    <ligand>
        <name>2-[(2R,5Z)-2-carboxy-4-methylthiazol-5(2H)-ylidene]ethyl phosphate</name>
        <dbReference type="ChEBI" id="CHEBI:62899"/>
    </ligand>
</feature>
<comment type="cofactor">
    <cofactor evidence="21">
        <name>Mg(2+)</name>
        <dbReference type="ChEBI" id="CHEBI:18420"/>
    </cofactor>
    <text evidence="21">Binds 1 Mg(2+) ion per subunit.</text>
</comment>
<organism evidence="24 25">
    <name type="scientific">Corynebacterium durum F0235</name>
    <dbReference type="NCBI Taxonomy" id="1035195"/>
    <lineage>
        <taxon>Bacteria</taxon>
        <taxon>Bacillati</taxon>
        <taxon>Actinomycetota</taxon>
        <taxon>Actinomycetes</taxon>
        <taxon>Mycobacteriales</taxon>
        <taxon>Corynebacteriaceae</taxon>
        <taxon>Corynebacterium</taxon>
    </lineage>
</organism>
<feature type="binding site" evidence="21">
    <location>
        <position position="68"/>
    </location>
    <ligand>
        <name>Mg(2+)</name>
        <dbReference type="ChEBI" id="CHEBI:18420"/>
    </ligand>
</feature>
<dbReference type="NCBIfam" id="TIGR00097">
    <property type="entry name" value="HMP-P_kinase"/>
    <property type="match status" value="1"/>
</dbReference>
<name>L1MID2_9CORY</name>
<comment type="function">
    <text evidence="3 21">Condenses 4-methyl-5-(beta-hydroxyethyl)thiazole monophosphate (THZ-P) and 2-methyl-4-amino-5-hydroxymethyl pyrimidine pyrophosphate (HMP-PP) to form thiamine monophosphate (TMP).</text>
</comment>
<feature type="binding site" evidence="21">
    <location>
        <position position="86"/>
    </location>
    <ligand>
        <name>Mg(2+)</name>
        <dbReference type="ChEBI" id="CHEBI:18420"/>
    </ligand>
</feature>
<keyword evidence="11" id="KW-0067">ATP-binding</keyword>
<comment type="similarity">
    <text evidence="19">In the central section; belongs to the ThiD family.</text>
</comment>
<evidence type="ECO:0000256" key="21">
    <source>
        <dbReference type="HAMAP-Rule" id="MF_00097"/>
    </source>
</evidence>
<evidence type="ECO:0000256" key="6">
    <source>
        <dbReference type="ARBA" id="ARBA00005165"/>
    </source>
</evidence>
<dbReference type="InterPro" id="IPR022998">
    <property type="entry name" value="ThiamineP_synth_TenI"/>
</dbReference>
<evidence type="ECO:0000256" key="10">
    <source>
        <dbReference type="ARBA" id="ARBA00022777"/>
    </source>
</evidence>
<evidence type="ECO:0000256" key="4">
    <source>
        <dbReference type="ARBA" id="ARBA00003848"/>
    </source>
</evidence>
<dbReference type="InterPro" id="IPR013785">
    <property type="entry name" value="Aldolase_TIM"/>
</dbReference>
<comment type="similarity">
    <text evidence="21">Belongs to the thiamine-phosphate synthase family.</text>
</comment>
<feature type="binding site" evidence="21">
    <location>
        <position position="105"/>
    </location>
    <ligand>
        <name>4-amino-2-methyl-5-(diphosphooxymethyl)pyrimidine</name>
        <dbReference type="ChEBI" id="CHEBI:57841"/>
    </ligand>
</feature>
<dbReference type="CDD" id="cd01169">
    <property type="entry name" value="HMPP_kinase"/>
    <property type="match status" value="1"/>
</dbReference>
<comment type="pathway">
    <text evidence="5">Cofactor biosynthesis; thiamine diphosphate biosynthesis; 4-amino-2-methyl-5-diphosphomethylpyrimidine from 5-amino-1-(5-phospho-D-ribosyl)imidazole: step 3/3.</text>
</comment>
<dbReference type="NCBIfam" id="TIGR00693">
    <property type="entry name" value="thiE"/>
    <property type="match status" value="1"/>
</dbReference>
<feature type="binding site" evidence="21">
    <location>
        <position position="141"/>
    </location>
    <ligand>
        <name>4-amino-2-methyl-5-(diphosphooxymethyl)pyrimidine</name>
        <dbReference type="ChEBI" id="CHEBI:57841"/>
    </ligand>
</feature>
<feature type="binding site" evidence="21">
    <location>
        <begin position="138"/>
        <end position="140"/>
    </location>
    <ligand>
        <name>2-[(2R,5Z)-2-carboxy-4-methylthiazol-5(2H)-ylidene]ethyl phosphate</name>
        <dbReference type="ChEBI" id="CHEBI:62899"/>
    </ligand>
</feature>
<comment type="similarity">
    <text evidence="18">In the N-terminal section; belongs to the thiamine-phosphate synthase family.</text>
</comment>
<evidence type="ECO:0000256" key="1">
    <source>
        <dbReference type="ARBA" id="ARBA00000151"/>
    </source>
</evidence>
<dbReference type="InterPro" id="IPR029056">
    <property type="entry name" value="Ribokinase-like"/>
</dbReference>
<dbReference type="Gene3D" id="3.40.1190.20">
    <property type="match status" value="1"/>
</dbReference>
<keyword evidence="9" id="KW-0547">Nucleotide-binding</keyword>
<dbReference type="EMBL" id="AMEM01000017">
    <property type="protein sequence ID" value="EKX90699.1"/>
    <property type="molecule type" value="Genomic_DNA"/>
</dbReference>
<dbReference type="InterPro" id="IPR013749">
    <property type="entry name" value="PM/HMP-P_kinase-1"/>
</dbReference>
<evidence type="ECO:0000256" key="18">
    <source>
        <dbReference type="ARBA" id="ARBA00061283"/>
    </source>
</evidence>
<keyword evidence="8 21" id="KW-0479">Metal-binding</keyword>
<dbReference type="InterPro" id="IPR036206">
    <property type="entry name" value="ThiamineP_synth_sf"/>
</dbReference>
<gene>
    <name evidence="21" type="primary">thiE</name>
    <name evidence="24" type="ORF">HMPREF9997_01195</name>
</gene>
<evidence type="ECO:0000256" key="13">
    <source>
        <dbReference type="ARBA" id="ARBA00022977"/>
    </source>
</evidence>
<comment type="catalytic activity">
    <reaction evidence="16 21">
        <text>2-(2-carboxy-4-methylthiazol-5-yl)ethyl phosphate + 4-amino-2-methyl-5-(diphosphooxymethyl)pyrimidine + 2 H(+) = thiamine phosphate + CO2 + diphosphate</text>
        <dbReference type="Rhea" id="RHEA:47848"/>
        <dbReference type="ChEBI" id="CHEBI:15378"/>
        <dbReference type="ChEBI" id="CHEBI:16526"/>
        <dbReference type="ChEBI" id="CHEBI:33019"/>
        <dbReference type="ChEBI" id="CHEBI:37575"/>
        <dbReference type="ChEBI" id="CHEBI:57841"/>
        <dbReference type="ChEBI" id="CHEBI:62890"/>
        <dbReference type="EC" id="2.5.1.3"/>
    </reaction>
</comment>
<comment type="catalytic activity">
    <reaction evidence="1">
        <text>4-amino-5-hydroxymethyl-2-methylpyrimidine + ATP = 4-amino-2-methyl-5-(phosphooxymethyl)pyrimidine + ADP + H(+)</text>
        <dbReference type="Rhea" id="RHEA:23096"/>
        <dbReference type="ChEBI" id="CHEBI:15378"/>
        <dbReference type="ChEBI" id="CHEBI:16892"/>
        <dbReference type="ChEBI" id="CHEBI:30616"/>
        <dbReference type="ChEBI" id="CHEBI:58354"/>
        <dbReference type="ChEBI" id="CHEBI:456216"/>
        <dbReference type="EC" id="2.7.1.49"/>
    </reaction>
</comment>
<evidence type="ECO:0000313" key="24">
    <source>
        <dbReference type="EMBL" id="EKX90699.1"/>
    </source>
</evidence>
<feature type="domain" description="Thiamine phosphate synthase/TenI" evidence="22">
    <location>
        <begin position="6"/>
        <end position="193"/>
    </location>
</feature>
<accession>L1MID2</accession>
<dbReference type="SUPFAM" id="SSF51391">
    <property type="entry name" value="Thiamin phosphate synthase"/>
    <property type="match status" value="1"/>
</dbReference>
<keyword evidence="10 24" id="KW-0418">Kinase</keyword>
<comment type="similarity">
    <text evidence="20">In the C-terminal section; belongs to the thiaminase-2 family.</text>
</comment>
<comment type="catalytic activity">
    <reaction evidence="15 21">
        <text>4-methyl-5-(2-phosphooxyethyl)-thiazole + 4-amino-2-methyl-5-(diphosphooxymethyl)pyrimidine + H(+) = thiamine phosphate + diphosphate</text>
        <dbReference type="Rhea" id="RHEA:22328"/>
        <dbReference type="ChEBI" id="CHEBI:15378"/>
        <dbReference type="ChEBI" id="CHEBI:33019"/>
        <dbReference type="ChEBI" id="CHEBI:37575"/>
        <dbReference type="ChEBI" id="CHEBI:57841"/>
        <dbReference type="ChEBI" id="CHEBI:58296"/>
        <dbReference type="EC" id="2.5.1.3"/>
    </reaction>
</comment>
<dbReference type="Pfam" id="PF08543">
    <property type="entry name" value="Phos_pyr_kin"/>
    <property type="match status" value="1"/>
</dbReference>
<dbReference type="PANTHER" id="PTHR20858">
    <property type="entry name" value="PHOSPHOMETHYLPYRIMIDINE KINASE"/>
    <property type="match status" value="1"/>
</dbReference>
<dbReference type="PANTHER" id="PTHR20858:SF17">
    <property type="entry name" value="HYDROXYMETHYLPYRIMIDINE_PHOSPHOMETHYLPYRIMIDINE KINASE THI20-RELATED"/>
    <property type="match status" value="1"/>
</dbReference>
<evidence type="ECO:0000256" key="9">
    <source>
        <dbReference type="ARBA" id="ARBA00022741"/>
    </source>
</evidence>
<evidence type="ECO:0000256" key="2">
    <source>
        <dbReference type="ARBA" id="ARBA00000565"/>
    </source>
</evidence>
<evidence type="ECO:0000256" key="8">
    <source>
        <dbReference type="ARBA" id="ARBA00022723"/>
    </source>
</evidence>
<evidence type="ECO:0000256" key="11">
    <source>
        <dbReference type="ARBA" id="ARBA00022840"/>
    </source>
</evidence>
<dbReference type="GO" id="GO:0009229">
    <property type="term" value="P:thiamine diphosphate biosynthetic process"/>
    <property type="evidence" value="ECO:0007669"/>
    <property type="project" value="UniProtKB-UniRule"/>
</dbReference>
<comment type="catalytic activity">
    <reaction evidence="2">
        <text>4-amino-2-methyl-5-(phosphooxymethyl)pyrimidine + ATP = 4-amino-2-methyl-5-(diphosphooxymethyl)pyrimidine + ADP</text>
        <dbReference type="Rhea" id="RHEA:19893"/>
        <dbReference type="ChEBI" id="CHEBI:30616"/>
        <dbReference type="ChEBI" id="CHEBI:57841"/>
        <dbReference type="ChEBI" id="CHEBI:58354"/>
        <dbReference type="ChEBI" id="CHEBI:456216"/>
        <dbReference type="EC" id="2.7.4.7"/>
    </reaction>
</comment>
<dbReference type="EC" id="2.5.1.3" evidence="21"/>
<dbReference type="Pfam" id="PF02581">
    <property type="entry name" value="TMP-TENI"/>
    <property type="match status" value="1"/>
</dbReference>
<dbReference type="UniPathway" id="UPA00060">
    <property type="reaction ID" value="UER00138"/>
</dbReference>
<evidence type="ECO:0000256" key="3">
    <source>
        <dbReference type="ARBA" id="ARBA00003814"/>
    </source>
</evidence>
<evidence type="ECO:0000256" key="5">
    <source>
        <dbReference type="ARBA" id="ARBA00004769"/>
    </source>
</evidence>
<dbReference type="STRING" id="1035195.HMPREF9997_01195"/>
<dbReference type="GO" id="GO:0005829">
    <property type="term" value="C:cytosol"/>
    <property type="evidence" value="ECO:0007669"/>
    <property type="project" value="TreeGrafter"/>
</dbReference>
<evidence type="ECO:0000256" key="15">
    <source>
        <dbReference type="ARBA" id="ARBA00047334"/>
    </source>
</evidence>
<evidence type="ECO:0000259" key="23">
    <source>
        <dbReference type="Pfam" id="PF08543"/>
    </source>
</evidence>
<evidence type="ECO:0000256" key="7">
    <source>
        <dbReference type="ARBA" id="ARBA00022679"/>
    </source>
</evidence>
<evidence type="ECO:0000313" key="25">
    <source>
        <dbReference type="Proteomes" id="UP000010445"/>
    </source>
</evidence>
<dbReference type="AlphaFoldDB" id="L1MID2"/>
<dbReference type="OrthoDB" id="34166at2"/>
<comment type="function">
    <text evidence="4">Catalyzes the phosphorylation of hydroxymethylpyrimidine phosphate (HMP-P) to HMP-PP, and of HMP to HMP-P.</text>
</comment>
<comment type="catalytic activity">
    <reaction evidence="17 21">
        <text>2-[(2R,5Z)-2-carboxy-4-methylthiazol-5(2H)-ylidene]ethyl phosphate + 4-amino-2-methyl-5-(diphosphooxymethyl)pyrimidine + 2 H(+) = thiamine phosphate + CO2 + diphosphate</text>
        <dbReference type="Rhea" id="RHEA:47844"/>
        <dbReference type="ChEBI" id="CHEBI:15378"/>
        <dbReference type="ChEBI" id="CHEBI:16526"/>
        <dbReference type="ChEBI" id="CHEBI:33019"/>
        <dbReference type="ChEBI" id="CHEBI:37575"/>
        <dbReference type="ChEBI" id="CHEBI:57841"/>
        <dbReference type="ChEBI" id="CHEBI:62899"/>
        <dbReference type="EC" id="2.5.1.3"/>
    </reaction>
</comment>
<dbReference type="GO" id="GO:0004789">
    <property type="term" value="F:thiamine-phosphate diphosphorylase activity"/>
    <property type="evidence" value="ECO:0007669"/>
    <property type="project" value="UniProtKB-UniRule"/>
</dbReference>
<reference evidence="24 25" key="1">
    <citation type="submission" date="2012-05" db="EMBL/GenBank/DDBJ databases">
        <authorList>
            <person name="Weinstock G."/>
            <person name="Sodergren E."/>
            <person name="Lobos E.A."/>
            <person name="Fulton L."/>
            <person name="Fulton R."/>
            <person name="Courtney L."/>
            <person name="Fronick C."/>
            <person name="O'Laughlin M."/>
            <person name="Godfrey J."/>
            <person name="Wilson R.M."/>
            <person name="Miner T."/>
            <person name="Farmer C."/>
            <person name="Delehaunty K."/>
            <person name="Cordes M."/>
            <person name="Minx P."/>
            <person name="Tomlinson C."/>
            <person name="Chen J."/>
            <person name="Wollam A."/>
            <person name="Pepin K.H."/>
            <person name="Bhonagiri V."/>
            <person name="Zhang X."/>
            <person name="Suruliraj S."/>
            <person name="Warren W."/>
            <person name="Mitreva M."/>
            <person name="Mardis E.R."/>
            <person name="Wilson R.K."/>
        </authorList>
    </citation>
    <scope>NUCLEOTIDE SEQUENCE [LARGE SCALE GENOMIC DNA]</scope>
    <source>
        <strain evidence="24 25">F0235</strain>
    </source>
</reference>
<comment type="caution">
    <text evidence="24">The sequence shown here is derived from an EMBL/GenBank/DDBJ whole genome shotgun (WGS) entry which is preliminary data.</text>
</comment>
<keyword evidence="14" id="KW-0511">Multifunctional enzyme</keyword>
<dbReference type="GO" id="GO:0009228">
    <property type="term" value="P:thiamine biosynthetic process"/>
    <property type="evidence" value="ECO:0007669"/>
    <property type="project" value="UniProtKB-KW"/>
</dbReference>
<keyword evidence="12 21" id="KW-0460">Magnesium</keyword>
<keyword evidence="13 21" id="KW-0784">Thiamine biosynthesis</keyword>
<dbReference type="HAMAP" id="MF_00097">
    <property type="entry name" value="TMP_synthase"/>
    <property type="match status" value="1"/>
</dbReference>
<feature type="binding site" evidence="21">
    <location>
        <position position="172"/>
    </location>
    <ligand>
        <name>2-[(2R,5Z)-2-carboxy-4-methylthiazol-5(2H)-ylidene]ethyl phosphate</name>
        <dbReference type="ChEBI" id="CHEBI:62899"/>
    </ligand>
</feature>
<dbReference type="GO" id="GO:0008902">
    <property type="term" value="F:hydroxymethylpyrimidine kinase activity"/>
    <property type="evidence" value="ECO:0007669"/>
    <property type="project" value="UniProtKB-EC"/>
</dbReference>
<dbReference type="GO" id="GO:0005524">
    <property type="term" value="F:ATP binding"/>
    <property type="evidence" value="ECO:0007669"/>
    <property type="project" value="UniProtKB-KW"/>
</dbReference>
<proteinExistence type="inferred from homology"/>
<evidence type="ECO:0000256" key="12">
    <source>
        <dbReference type="ARBA" id="ARBA00022842"/>
    </source>
</evidence>